<dbReference type="Proteomes" id="UP000663873">
    <property type="component" value="Unassembled WGS sequence"/>
</dbReference>
<evidence type="ECO:0000313" key="2">
    <source>
        <dbReference type="Proteomes" id="UP000663873"/>
    </source>
</evidence>
<evidence type="ECO:0000313" key="1">
    <source>
        <dbReference type="EMBL" id="CAF4775441.1"/>
    </source>
</evidence>
<reference evidence="1" key="1">
    <citation type="submission" date="2021-02" db="EMBL/GenBank/DDBJ databases">
        <authorList>
            <person name="Nowell W R."/>
        </authorList>
    </citation>
    <scope>NUCLEOTIDE SEQUENCE</scope>
</reference>
<organism evidence="1 2">
    <name type="scientific">Rotaria socialis</name>
    <dbReference type="NCBI Taxonomy" id="392032"/>
    <lineage>
        <taxon>Eukaryota</taxon>
        <taxon>Metazoa</taxon>
        <taxon>Spiralia</taxon>
        <taxon>Gnathifera</taxon>
        <taxon>Rotifera</taxon>
        <taxon>Eurotatoria</taxon>
        <taxon>Bdelloidea</taxon>
        <taxon>Philodinida</taxon>
        <taxon>Philodinidae</taxon>
        <taxon>Rotaria</taxon>
    </lineage>
</organism>
<gene>
    <name evidence="1" type="ORF">UJA718_LOCUS40116</name>
</gene>
<protein>
    <submittedName>
        <fullName evidence="1">Uncharacterized protein</fullName>
    </submittedName>
</protein>
<accession>A0A821MY38</accession>
<proteinExistence type="predicted"/>
<keyword evidence="2" id="KW-1185">Reference proteome</keyword>
<sequence length="131" mass="15034">DSTTIKLGYLSIRPVEPQCLKIIESLPPLIQSIEQTSNSSIILHFLDSIQEQPTSIILVVVRDQFEQYSFLGATRQSYFVIFQSEIINTQQEYSMLAIRHYSLDSLDLINEQILKIPRAFNCLQGFCSKSF</sequence>
<feature type="non-terminal residue" evidence="1">
    <location>
        <position position="131"/>
    </location>
</feature>
<comment type="caution">
    <text evidence="1">The sequence shown here is derived from an EMBL/GenBank/DDBJ whole genome shotgun (WGS) entry which is preliminary data.</text>
</comment>
<dbReference type="AlphaFoldDB" id="A0A821MY38"/>
<dbReference type="EMBL" id="CAJOBP010043739">
    <property type="protein sequence ID" value="CAF4775441.1"/>
    <property type="molecule type" value="Genomic_DNA"/>
</dbReference>
<name>A0A821MY38_9BILA</name>